<comment type="caution">
    <text evidence="6">The sequence shown here is derived from an EMBL/GenBank/DDBJ whole genome shotgun (WGS) entry which is preliminary data.</text>
</comment>
<dbReference type="EMBL" id="JAWDGP010001916">
    <property type="protein sequence ID" value="KAK3787010.1"/>
    <property type="molecule type" value="Genomic_DNA"/>
</dbReference>
<reference evidence="6" key="1">
    <citation type="journal article" date="2023" name="G3 (Bethesda)">
        <title>A reference genome for the long-term kleptoplast-retaining sea slug Elysia crispata morphotype clarki.</title>
        <authorList>
            <person name="Eastman K.E."/>
            <person name="Pendleton A.L."/>
            <person name="Shaikh M.A."/>
            <person name="Suttiyut T."/>
            <person name="Ogas R."/>
            <person name="Tomko P."/>
            <person name="Gavelis G."/>
            <person name="Widhalm J.R."/>
            <person name="Wisecaver J.H."/>
        </authorList>
    </citation>
    <scope>NUCLEOTIDE SEQUENCE</scope>
    <source>
        <strain evidence="6">ECLA1</strain>
    </source>
</reference>
<dbReference type="InterPro" id="IPR050579">
    <property type="entry name" value="PMP-22/EMP/MP20-like"/>
</dbReference>
<keyword evidence="3 5" id="KW-1133">Transmembrane helix</keyword>
<evidence type="ECO:0000256" key="3">
    <source>
        <dbReference type="ARBA" id="ARBA00022989"/>
    </source>
</evidence>
<feature type="transmembrane region" description="Helical" evidence="5">
    <location>
        <begin position="168"/>
        <end position="193"/>
    </location>
</feature>
<dbReference type="GO" id="GO:0005886">
    <property type="term" value="C:plasma membrane"/>
    <property type="evidence" value="ECO:0007669"/>
    <property type="project" value="TreeGrafter"/>
</dbReference>
<evidence type="ECO:0000313" key="7">
    <source>
        <dbReference type="Proteomes" id="UP001283361"/>
    </source>
</evidence>
<organism evidence="6 7">
    <name type="scientific">Elysia crispata</name>
    <name type="common">lettuce slug</name>
    <dbReference type="NCBI Taxonomy" id="231223"/>
    <lineage>
        <taxon>Eukaryota</taxon>
        <taxon>Metazoa</taxon>
        <taxon>Spiralia</taxon>
        <taxon>Lophotrochozoa</taxon>
        <taxon>Mollusca</taxon>
        <taxon>Gastropoda</taxon>
        <taxon>Heterobranchia</taxon>
        <taxon>Euthyneura</taxon>
        <taxon>Panpulmonata</taxon>
        <taxon>Sacoglossa</taxon>
        <taxon>Placobranchoidea</taxon>
        <taxon>Plakobranchidae</taxon>
        <taxon>Elysia</taxon>
    </lineage>
</organism>
<keyword evidence="2 5" id="KW-0812">Transmembrane</keyword>
<comment type="subcellular location">
    <subcellularLocation>
        <location evidence="1">Membrane</location>
        <topology evidence="1">Multi-pass membrane protein</topology>
    </subcellularLocation>
</comment>
<dbReference type="PANTHER" id="PTHR10671">
    <property type="entry name" value="EPITHELIAL MEMBRANE PROTEIN-RELATED"/>
    <property type="match status" value="1"/>
</dbReference>
<keyword evidence="7" id="KW-1185">Reference proteome</keyword>
<dbReference type="Pfam" id="PF13903">
    <property type="entry name" value="Claudin_2"/>
    <property type="match status" value="1"/>
</dbReference>
<dbReference type="PANTHER" id="PTHR10671:SF108">
    <property type="entry name" value="CLAUDIN FAMILY PROTEIN-RELATED"/>
    <property type="match status" value="1"/>
</dbReference>
<evidence type="ECO:0000256" key="4">
    <source>
        <dbReference type="ARBA" id="ARBA00023136"/>
    </source>
</evidence>
<name>A0AAE1AFL9_9GAST</name>
<protein>
    <submittedName>
        <fullName evidence="6">Uncharacterized protein</fullName>
    </submittedName>
</protein>
<dbReference type="InterPro" id="IPR004031">
    <property type="entry name" value="PMP22/EMP/MP20/Claudin"/>
</dbReference>
<evidence type="ECO:0000313" key="6">
    <source>
        <dbReference type="EMBL" id="KAK3787010.1"/>
    </source>
</evidence>
<evidence type="ECO:0000256" key="5">
    <source>
        <dbReference type="SAM" id="Phobius"/>
    </source>
</evidence>
<feature type="transmembrane region" description="Helical" evidence="5">
    <location>
        <begin position="7"/>
        <end position="33"/>
    </location>
</feature>
<feature type="transmembrane region" description="Helical" evidence="5">
    <location>
        <begin position="136"/>
        <end position="156"/>
    </location>
</feature>
<evidence type="ECO:0000256" key="2">
    <source>
        <dbReference type="ARBA" id="ARBA00022692"/>
    </source>
</evidence>
<accession>A0AAE1AFL9</accession>
<dbReference type="Proteomes" id="UP001283361">
    <property type="component" value="Unassembled WGS sequence"/>
</dbReference>
<sequence>MADSKGIFIKISLILLVIGLIIFVIGFGAPYWIKADLDVEPTLLDRYYYRGNVHSGLWSTCEDYERWASEVRTSRRYRVDECYAFLGHTDRYVISEELRATQFFETIGLIGLVATIVTLLLGVCVESLKGQRIVSIVAALCCLASAGSIILGTIIYGSVDGVKDSLSWAFALTVVSGIFFIVIGIIIVVGAIVNK</sequence>
<evidence type="ECO:0000256" key="1">
    <source>
        <dbReference type="ARBA" id="ARBA00004141"/>
    </source>
</evidence>
<proteinExistence type="predicted"/>
<dbReference type="Gene3D" id="1.20.140.150">
    <property type="match status" value="1"/>
</dbReference>
<gene>
    <name evidence="6" type="ORF">RRG08_052641</name>
</gene>
<feature type="transmembrane region" description="Helical" evidence="5">
    <location>
        <begin position="103"/>
        <end position="124"/>
    </location>
</feature>
<dbReference type="AlphaFoldDB" id="A0AAE1AFL9"/>
<keyword evidence="4 5" id="KW-0472">Membrane</keyword>